<gene>
    <name evidence="2" type="ORF">SYNPS1DRAFT_29845</name>
</gene>
<dbReference type="OrthoDB" id="10456340at2759"/>
<feature type="compositionally biased region" description="Pro residues" evidence="1">
    <location>
        <begin position="15"/>
        <end position="24"/>
    </location>
</feature>
<feature type="region of interest" description="Disordered" evidence="1">
    <location>
        <begin position="1"/>
        <end position="30"/>
    </location>
</feature>
<dbReference type="Proteomes" id="UP000278143">
    <property type="component" value="Unassembled WGS sequence"/>
</dbReference>
<organism evidence="2 3">
    <name type="scientific">Syncephalis pseudoplumigaleata</name>
    <dbReference type="NCBI Taxonomy" id="1712513"/>
    <lineage>
        <taxon>Eukaryota</taxon>
        <taxon>Fungi</taxon>
        <taxon>Fungi incertae sedis</taxon>
        <taxon>Zoopagomycota</taxon>
        <taxon>Zoopagomycotina</taxon>
        <taxon>Zoopagomycetes</taxon>
        <taxon>Zoopagales</taxon>
        <taxon>Piptocephalidaceae</taxon>
        <taxon>Syncephalis</taxon>
    </lineage>
</organism>
<reference evidence="3" key="1">
    <citation type="journal article" date="2018" name="Nat. Microbiol.">
        <title>Leveraging single-cell genomics to expand the fungal tree of life.</title>
        <authorList>
            <person name="Ahrendt S.R."/>
            <person name="Quandt C.A."/>
            <person name="Ciobanu D."/>
            <person name="Clum A."/>
            <person name="Salamov A."/>
            <person name="Andreopoulos B."/>
            <person name="Cheng J.F."/>
            <person name="Woyke T."/>
            <person name="Pelin A."/>
            <person name="Henrissat B."/>
            <person name="Reynolds N.K."/>
            <person name="Benny G.L."/>
            <person name="Smith M.E."/>
            <person name="James T.Y."/>
            <person name="Grigoriev I.V."/>
        </authorList>
    </citation>
    <scope>NUCLEOTIDE SEQUENCE [LARGE SCALE GENOMIC DNA]</scope>
    <source>
        <strain evidence="3">Benny S71-1</strain>
    </source>
</reference>
<evidence type="ECO:0000313" key="3">
    <source>
        <dbReference type="Proteomes" id="UP000278143"/>
    </source>
</evidence>
<name>A0A4P9YWF1_9FUNG</name>
<sequence>MADHCHTIMDSVAHPPAPKMPPPRLNGISESSEMVPSFHHAPAIAAADATTMTTTTTTDPAIWSPTTATPPLTPCTMKDDEDDAVHQAMFDEPSAPLPAGDRKRKLSVSSHEQPSIEAKHHIVHFSEQHWFRDANDYLMKSRRRSGMPNIFEVQPIALDAMDEM</sequence>
<feature type="compositionally biased region" description="Low complexity" evidence="1">
    <location>
        <begin position="52"/>
        <end position="76"/>
    </location>
</feature>
<keyword evidence="3" id="KW-1185">Reference proteome</keyword>
<dbReference type="EMBL" id="KZ990253">
    <property type="protein sequence ID" value="RKP24386.1"/>
    <property type="molecule type" value="Genomic_DNA"/>
</dbReference>
<dbReference type="AlphaFoldDB" id="A0A4P9YWF1"/>
<feature type="region of interest" description="Disordered" evidence="1">
    <location>
        <begin position="52"/>
        <end position="79"/>
    </location>
</feature>
<evidence type="ECO:0000313" key="2">
    <source>
        <dbReference type="EMBL" id="RKP24386.1"/>
    </source>
</evidence>
<protein>
    <submittedName>
        <fullName evidence="2">Uncharacterized protein</fullName>
    </submittedName>
</protein>
<evidence type="ECO:0000256" key="1">
    <source>
        <dbReference type="SAM" id="MobiDB-lite"/>
    </source>
</evidence>
<proteinExistence type="predicted"/>
<accession>A0A4P9YWF1</accession>